<keyword evidence="2" id="KW-0418">Kinase</keyword>
<proteinExistence type="predicted"/>
<name>A0AAV3X1V3_9CYAN</name>
<dbReference type="Pfam" id="PF13185">
    <property type="entry name" value="GAF_2"/>
    <property type="match status" value="1"/>
</dbReference>
<accession>A0AAV3X1V3</accession>
<dbReference type="SUPFAM" id="SSF55781">
    <property type="entry name" value="GAF domain-like"/>
    <property type="match status" value="2"/>
</dbReference>
<keyword evidence="3" id="KW-1185">Reference proteome</keyword>
<gene>
    <name evidence="2" type="ORF">MiSe_05260</name>
</gene>
<evidence type="ECO:0000259" key="1">
    <source>
        <dbReference type="Pfam" id="PF13185"/>
    </source>
</evidence>
<dbReference type="Proteomes" id="UP001050975">
    <property type="component" value="Unassembled WGS sequence"/>
</dbReference>
<comment type="caution">
    <text evidence="2">The sequence shown here is derived from an EMBL/GenBank/DDBJ whole genome shotgun (WGS) entry which is preliminary data.</text>
</comment>
<dbReference type="InterPro" id="IPR029016">
    <property type="entry name" value="GAF-like_dom_sf"/>
</dbReference>
<dbReference type="AlphaFoldDB" id="A0AAV3X1V3"/>
<dbReference type="InterPro" id="IPR003018">
    <property type="entry name" value="GAF"/>
</dbReference>
<evidence type="ECO:0000313" key="3">
    <source>
        <dbReference type="Proteomes" id="UP001050975"/>
    </source>
</evidence>
<reference evidence="2" key="1">
    <citation type="submission" date="2019-10" db="EMBL/GenBank/DDBJ databases">
        <title>Draft genome sequece of Microseira wollei NIES-4236.</title>
        <authorList>
            <person name="Yamaguchi H."/>
            <person name="Suzuki S."/>
            <person name="Kawachi M."/>
        </authorList>
    </citation>
    <scope>NUCLEOTIDE SEQUENCE</scope>
    <source>
        <strain evidence="2">NIES-4236</strain>
    </source>
</reference>
<protein>
    <submittedName>
        <fullName evidence="2">GAF sensor signal transduction histidine kinase</fullName>
    </submittedName>
</protein>
<feature type="domain" description="GAF" evidence="1">
    <location>
        <begin position="18"/>
        <end position="109"/>
    </location>
</feature>
<keyword evidence="2" id="KW-0808">Transferase</keyword>
<dbReference type="Gene3D" id="3.30.450.40">
    <property type="match status" value="2"/>
</dbReference>
<organism evidence="2 3">
    <name type="scientific">Microseira wollei NIES-4236</name>
    <dbReference type="NCBI Taxonomy" id="2530354"/>
    <lineage>
        <taxon>Bacteria</taxon>
        <taxon>Bacillati</taxon>
        <taxon>Cyanobacteriota</taxon>
        <taxon>Cyanophyceae</taxon>
        <taxon>Oscillatoriophycideae</taxon>
        <taxon>Aerosakkonematales</taxon>
        <taxon>Aerosakkonemataceae</taxon>
        <taxon>Microseira</taxon>
    </lineage>
</organism>
<sequence>MLLDAKTGKLELLSSIGKEYNPKANLKLGKGIIGNVVSSGVGEIVNDVLSEPRFIASKAPIPSLICVPLKSKNRVIGAITMSNSVTVTYTVQELQLLTMVASQAASAIENAIFPEEKLQESRRDALLFRLANQIRLSLDLDTILETAVSDIRNLLQSERCQFIWERTENDESRMLKSSTPGCICFSTESEVNLSSKIQHYFKVWEVVNQAILLRRRDG</sequence>
<dbReference type="EMBL" id="BLAY01000004">
    <property type="protein sequence ID" value="GET35780.1"/>
    <property type="molecule type" value="Genomic_DNA"/>
</dbReference>
<dbReference type="GO" id="GO:0016301">
    <property type="term" value="F:kinase activity"/>
    <property type="evidence" value="ECO:0007669"/>
    <property type="project" value="UniProtKB-KW"/>
</dbReference>
<evidence type="ECO:0000313" key="2">
    <source>
        <dbReference type="EMBL" id="GET35780.1"/>
    </source>
</evidence>